<dbReference type="InterPro" id="IPR011047">
    <property type="entry name" value="Quinoprotein_ADH-like_sf"/>
</dbReference>
<feature type="repeat" description="WD" evidence="3">
    <location>
        <begin position="1390"/>
        <end position="1431"/>
    </location>
</feature>
<feature type="domain" description="NACHT" evidence="5">
    <location>
        <begin position="398"/>
        <end position="554"/>
    </location>
</feature>
<dbReference type="InterPro" id="IPR027417">
    <property type="entry name" value="P-loop_NTPase"/>
</dbReference>
<feature type="repeat" description="WD" evidence="3">
    <location>
        <begin position="1187"/>
        <end position="1228"/>
    </location>
</feature>
<sequence length="1543" mass="172545">MSSNKYFILKVISAQIPGLWKFRLPWYRRTVNTIKRKKTHPSSIVEISFNDVIQKTGVAENTTSPIWNESFLISCSQQPSNHAIVIKIKVDGTCIGKAEINLDELIDKNEKEVSLLPVSKSKSNRNGLIILQLETANLGAAAICSVQNLSRAIQQNSDSSNLSQLVGDVAPDIDNILELVDDIAQLNAYLKLSLGLLTLVGKRISQQLKFNEELEDVKDALSKALTIIINVGDTNAIEYLVSIQDQILEFIIYCSGFIQEYIHHSLIGQAYRKDKKDTIGGFKGKLGELRKELGEALLIQIDKKVDGIDEKVDGIDGKVDGIDEKVDGIDGKVDRVDGKLDEVLERIPKKGILKELKKKLRPMFVTGLEANRSKCMQGTHVQVLRKINSWVRDTSSPSIFLLTGGAGTGKSTIARTIAQEYERKGELGAYMFFIRGKTDPKATSTTITNMVIQTVTYKLARHNPKIAELIYAEIGNDKGPEFPSSETLFNKLLRNPLHLLMSNENTKVDTPILVVLDALDECGGSDAQEELTNFIISKLSSLPSIFRFFITTRPEKGVASLSQSTSPHLCVRGCIDPKSDDCKRDVLEFIKHEMGLLKEKGEIIVEENWPWDENMGRLGDAAGGVFIWASTVIKYITSKKIDQFECLVDLIENSKILIKDLGGLYATVIKDSLDWNDMTKERFSKVFSLILFGRSPMTNEDIDDILGLKSGKTKELLSCLQSLVLYGADGRICVQHTSLYDYLVGCEGEKWYIDPSKEKERIASRCFELMKSQLRFNICDLETSSKFNRDVPNLEKRVDERIHHGLLYACRYWASHLQDAPYSDEILSELDYFAYKQLLYWLEVLSLTGYLYECFEPVLESAVGWVKELARIPNLVIEKNKERHTPSELLSFLEDALHHVFEFIQPISESTPHLYMTFLPLKRSESDVARHYSRDMKEPTVSLLSFNGDQALSISPSGMYLWNVDNGELIKGPFGGDASDLYWVDRRIVVVNKDGTIEEWEAPTCERSYRLPYDTEAIGRVTSVSMDSLKQCYAIGFENGTILMYSPRETFPIATMRLRGHSGKVLVLTFNRSQYAFLASGSEDQSIIVWDVIRHEKKYATLRGHSGPITSLAFTGQGKILVSGSLDGTIRLWDITTSEMLNMFSASGMSGVYSVAGYDKRHVLSGSDDGIIRMWDMEHREIPPKKFVGHMGKVISLSVDYTRGSFVSGSSDGTIRLWDKQREREIVEGSVDVMAASPNGEYLVLGSFFGTVSVWRIETGEQVKGPLEHDYPVTSLSFSPDGSHFASGSIDGTVRIWDLAGYPLRCSIEGQLVWAVCFSPDGKYVASGSGNTIQVWDLESGELALKPFKGHSEPIESICYSPDGNRIVSGSGDKTICIWDASNGTLLLTLQGHSDRISSVKYSRDGSYILSTSEDETVRFWDANNGKPVRETIKVEEGKMVSVHFSLDNTYFIPLSWRFVPRVYDTSTGQLLFEINFIPLAKSLVFLPSSDSKYIKFASLSNEDELIRIYCVDIDSKGVISDAPDKDGPLPGSLVPLAKKIHH</sequence>
<dbReference type="Gene3D" id="3.40.50.300">
    <property type="entry name" value="P-loop containing nucleotide triphosphate hydrolases"/>
    <property type="match status" value="1"/>
</dbReference>
<name>A0A286U5M5_9AGAM</name>
<gene>
    <name evidence="6" type="ORF">PNOK_0942600</name>
</gene>
<dbReference type="EMBL" id="NBII01000011">
    <property type="protein sequence ID" value="PAV14873.1"/>
    <property type="molecule type" value="Genomic_DNA"/>
</dbReference>
<dbReference type="InterPro" id="IPR020472">
    <property type="entry name" value="WD40_PAC1"/>
</dbReference>
<dbReference type="Gene3D" id="2.60.40.150">
    <property type="entry name" value="C2 domain"/>
    <property type="match status" value="1"/>
</dbReference>
<dbReference type="InterPro" id="IPR056884">
    <property type="entry name" value="NPHP3-like_N"/>
</dbReference>
<organism evidence="6 7">
    <name type="scientific">Pyrrhoderma noxium</name>
    <dbReference type="NCBI Taxonomy" id="2282107"/>
    <lineage>
        <taxon>Eukaryota</taxon>
        <taxon>Fungi</taxon>
        <taxon>Dikarya</taxon>
        <taxon>Basidiomycota</taxon>
        <taxon>Agaricomycotina</taxon>
        <taxon>Agaricomycetes</taxon>
        <taxon>Hymenochaetales</taxon>
        <taxon>Hymenochaetaceae</taxon>
        <taxon>Pyrrhoderma</taxon>
    </lineage>
</organism>
<dbReference type="SUPFAM" id="SSF52540">
    <property type="entry name" value="P-loop containing nucleoside triphosphate hydrolases"/>
    <property type="match status" value="2"/>
</dbReference>
<feature type="repeat" description="WD" evidence="3">
    <location>
        <begin position="1348"/>
        <end position="1389"/>
    </location>
</feature>
<dbReference type="PROSITE" id="PS50004">
    <property type="entry name" value="C2"/>
    <property type="match status" value="1"/>
</dbReference>
<comment type="caution">
    <text evidence="6">The sequence shown here is derived from an EMBL/GenBank/DDBJ whole genome shotgun (WGS) entry which is preliminary data.</text>
</comment>
<dbReference type="PROSITE" id="PS00678">
    <property type="entry name" value="WD_REPEATS_1"/>
    <property type="match status" value="5"/>
</dbReference>
<evidence type="ECO:0000256" key="1">
    <source>
        <dbReference type="ARBA" id="ARBA00022574"/>
    </source>
</evidence>
<dbReference type="PROSITE" id="PS50294">
    <property type="entry name" value="WD_REPEATS_REGION"/>
    <property type="match status" value="6"/>
</dbReference>
<dbReference type="SUPFAM" id="SSF49562">
    <property type="entry name" value="C2 domain (Calcium/lipid-binding domain, CaLB)"/>
    <property type="match status" value="1"/>
</dbReference>
<dbReference type="InterPro" id="IPR007111">
    <property type="entry name" value="NACHT_NTPase"/>
</dbReference>
<dbReference type="Proteomes" id="UP000217199">
    <property type="component" value="Unassembled WGS sequence"/>
</dbReference>
<evidence type="ECO:0000313" key="6">
    <source>
        <dbReference type="EMBL" id="PAV14873.1"/>
    </source>
</evidence>
<dbReference type="CDD" id="cd00200">
    <property type="entry name" value="WD40"/>
    <property type="match status" value="1"/>
</dbReference>
<proteinExistence type="predicted"/>
<dbReference type="Pfam" id="PF00168">
    <property type="entry name" value="C2"/>
    <property type="match status" value="1"/>
</dbReference>
<dbReference type="SUPFAM" id="SSF50969">
    <property type="entry name" value="YVTN repeat-like/Quinoprotein amine dehydrogenase"/>
    <property type="match status" value="1"/>
</dbReference>
<reference evidence="6 7" key="1">
    <citation type="journal article" date="2017" name="Mol. Ecol.">
        <title>Comparative and population genomic landscape of Phellinus noxius: A hypervariable fungus causing root rot in trees.</title>
        <authorList>
            <person name="Chung C.L."/>
            <person name="Lee T.J."/>
            <person name="Akiba M."/>
            <person name="Lee H.H."/>
            <person name="Kuo T.H."/>
            <person name="Liu D."/>
            <person name="Ke H.M."/>
            <person name="Yokoi T."/>
            <person name="Roa M.B."/>
            <person name="Lu M.J."/>
            <person name="Chang Y.Y."/>
            <person name="Ann P.J."/>
            <person name="Tsai J.N."/>
            <person name="Chen C.Y."/>
            <person name="Tzean S.S."/>
            <person name="Ota Y."/>
            <person name="Hattori T."/>
            <person name="Sahashi N."/>
            <person name="Liou R.F."/>
            <person name="Kikuchi T."/>
            <person name="Tsai I.J."/>
        </authorList>
    </citation>
    <scope>NUCLEOTIDE SEQUENCE [LARGE SCALE GENOMIC DNA]</scope>
    <source>
        <strain evidence="6 7">FFPRI411160</strain>
    </source>
</reference>
<dbReference type="InterPro" id="IPR035892">
    <property type="entry name" value="C2_domain_sf"/>
</dbReference>
<dbReference type="SUPFAM" id="SSF50978">
    <property type="entry name" value="WD40 repeat-like"/>
    <property type="match status" value="1"/>
</dbReference>
<dbReference type="PANTHER" id="PTHR19848:SF8">
    <property type="entry name" value="F-BOX AND WD REPEAT DOMAIN CONTAINING 7"/>
    <property type="match status" value="1"/>
</dbReference>
<dbReference type="InterPro" id="IPR015943">
    <property type="entry name" value="WD40/YVTN_repeat-like_dom_sf"/>
</dbReference>
<feature type="repeat" description="WD" evidence="3">
    <location>
        <begin position="1102"/>
        <end position="1143"/>
    </location>
</feature>
<dbReference type="Gene3D" id="1.20.5.170">
    <property type="match status" value="1"/>
</dbReference>
<evidence type="ECO:0000259" key="4">
    <source>
        <dbReference type="PROSITE" id="PS50004"/>
    </source>
</evidence>
<dbReference type="CDD" id="cd00030">
    <property type="entry name" value="C2"/>
    <property type="match status" value="1"/>
</dbReference>
<feature type="repeat" description="WD" evidence="3">
    <location>
        <begin position="1266"/>
        <end position="1299"/>
    </location>
</feature>
<keyword evidence="2" id="KW-0677">Repeat</keyword>
<dbReference type="STRING" id="2282107.A0A286U5M5"/>
<evidence type="ECO:0000313" key="7">
    <source>
        <dbReference type="Proteomes" id="UP000217199"/>
    </source>
</evidence>
<dbReference type="InterPro" id="IPR036322">
    <property type="entry name" value="WD40_repeat_dom_sf"/>
</dbReference>
<dbReference type="SMART" id="SM00239">
    <property type="entry name" value="C2"/>
    <property type="match status" value="1"/>
</dbReference>
<dbReference type="Pfam" id="PF24883">
    <property type="entry name" value="NPHP3_N"/>
    <property type="match status" value="1"/>
</dbReference>
<dbReference type="OrthoDB" id="538223at2759"/>
<dbReference type="PROSITE" id="PS50082">
    <property type="entry name" value="WD_REPEATS_2"/>
    <property type="match status" value="7"/>
</dbReference>
<dbReference type="InterPro" id="IPR000008">
    <property type="entry name" value="C2_dom"/>
</dbReference>
<dbReference type="PROSITE" id="PS50837">
    <property type="entry name" value="NACHT"/>
    <property type="match status" value="1"/>
</dbReference>
<dbReference type="PANTHER" id="PTHR19848">
    <property type="entry name" value="WD40 REPEAT PROTEIN"/>
    <property type="match status" value="1"/>
</dbReference>
<dbReference type="Gene3D" id="2.130.10.10">
    <property type="entry name" value="YVTN repeat-like/Quinoprotein amine dehydrogenase"/>
    <property type="match status" value="4"/>
</dbReference>
<keyword evidence="7" id="KW-1185">Reference proteome</keyword>
<dbReference type="PRINTS" id="PR00320">
    <property type="entry name" value="GPROTEINBRPT"/>
</dbReference>
<dbReference type="InterPro" id="IPR011044">
    <property type="entry name" value="Quino_amine_DH_bsu"/>
</dbReference>
<dbReference type="Pfam" id="PF00400">
    <property type="entry name" value="WD40"/>
    <property type="match status" value="8"/>
</dbReference>
<feature type="repeat" description="WD" evidence="3">
    <location>
        <begin position="1159"/>
        <end position="1178"/>
    </location>
</feature>
<accession>A0A286U5M5</accession>
<evidence type="ECO:0000256" key="2">
    <source>
        <dbReference type="ARBA" id="ARBA00022737"/>
    </source>
</evidence>
<feature type="domain" description="C2" evidence="4">
    <location>
        <begin position="1"/>
        <end position="115"/>
    </location>
</feature>
<protein>
    <submittedName>
        <fullName evidence="6">WD40 domain containing protein</fullName>
    </submittedName>
</protein>
<dbReference type="InterPro" id="IPR001680">
    <property type="entry name" value="WD40_rpt"/>
</dbReference>
<dbReference type="SUPFAM" id="SSF50998">
    <property type="entry name" value="Quinoprotein alcohol dehydrogenase-like"/>
    <property type="match status" value="1"/>
</dbReference>
<dbReference type="InterPro" id="IPR019775">
    <property type="entry name" value="WD40_repeat_CS"/>
</dbReference>
<keyword evidence="1 3" id="KW-0853">WD repeat</keyword>
<feature type="repeat" description="WD" evidence="3">
    <location>
        <begin position="1058"/>
        <end position="1092"/>
    </location>
</feature>
<evidence type="ECO:0000256" key="3">
    <source>
        <dbReference type="PROSITE-ProRule" id="PRU00221"/>
    </source>
</evidence>
<dbReference type="InParanoid" id="A0A286U5M5"/>
<dbReference type="SMART" id="SM00320">
    <property type="entry name" value="WD40"/>
    <property type="match status" value="10"/>
</dbReference>
<evidence type="ECO:0000259" key="5">
    <source>
        <dbReference type="PROSITE" id="PS50837"/>
    </source>
</evidence>